<proteinExistence type="predicted"/>
<evidence type="ECO:0000256" key="1">
    <source>
        <dbReference type="SAM" id="SignalP"/>
    </source>
</evidence>
<feature type="chain" id="PRO_5002580599" description="Lipoprotein" evidence="1">
    <location>
        <begin position="24"/>
        <end position="112"/>
    </location>
</feature>
<evidence type="ECO:0000313" key="3">
    <source>
        <dbReference type="Proteomes" id="UP000053464"/>
    </source>
</evidence>
<evidence type="ECO:0008006" key="4">
    <source>
        <dbReference type="Google" id="ProtNLM"/>
    </source>
</evidence>
<protein>
    <recommendedName>
        <fullName evidence="4">Lipoprotein</fullName>
    </recommendedName>
</protein>
<dbReference type="PATRIC" id="fig|1581420.6.peg.1811"/>
<dbReference type="EMBL" id="LBHB01000002">
    <property type="protein sequence ID" value="KLE34334.1"/>
    <property type="molecule type" value="Genomic_DNA"/>
</dbReference>
<gene>
    <name evidence="2" type="ORF">AAW00_08815</name>
</gene>
<evidence type="ECO:0000313" key="2">
    <source>
        <dbReference type="EMBL" id="KLE34334.1"/>
    </source>
</evidence>
<dbReference type="PROSITE" id="PS51257">
    <property type="entry name" value="PROKAR_LIPOPROTEIN"/>
    <property type="match status" value="1"/>
</dbReference>
<feature type="signal peptide" evidence="1">
    <location>
        <begin position="1"/>
        <end position="23"/>
    </location>
</feature>
<accession>A0A0G9MUU1</accession>
<reference evidence="2 3" key="1">
    <citation type="submission" date="2015-04" db="EMBL/GenBank/DDBJ databases">
        <title>The draft genome sequence of Erythrobacter luteus KA37.</title>
        <authorList>
            <person name="Zhuang L."/>
            <person name="Liu Y."/>
            <person name="Shao Z."/>
        </authorList>
    </citation>
    <scope>NUCLEOTIDE SEQUENCE [LARGE SCALE GENOMIC DNA]</scope>
    <source>
        <strain evidence="2 3">KA37</strain>
    </source>
</reference>
<dbReference type="AlphaFoldDB" id="A0A0G9MUU1"/>
<dbReference type="Proteomes" id="UP000053464">
    <property type="component" value="Unassembled WGS sequence"/>
</dbReference>
<comment type="caution">
    <text evidence="2">The sequence shown here is derived from an EMBL/GenBank/DDBJ whole genome shotgun (WGS) entry which is preliminary data.</text>
</comment>
<dbReference type="RefSeq" id="WP_047003981.1">
    <property type="nucleotide sequence ID" value="NZ_LBHB01000002.1"/>
</dbReference>
<keyword evidence="3" id="KW-1185">Reference proteome</keyword>
<sequence>MNRKHTILIVAPLLVAGLGGCLAKTAVDVVTAPVRIASRAVDLATVSQSERDEQRGREIRRREERLAELQGDYADKEERCLAGNDRACREAVELRAEIDALLPTIPVEPEED</sequence>
<keyword evidence="1" id="KW-0732">Signal</keyword>
<name>A0A0G9MUU1_9SPHN</name>
<organism evidence="2 3">
    <name type="scientific">Aurantiacibacter luteus</name>
    <dbReference type="NCBI Taxonomy" id="1581420"/>
    <lineage>
        <taxon>Bacteria</taxon>
        <taxon>Pseudomonadati</taxon>
        <taxon>Pseudomonadota</taxon>
        <taxon>Alphaproteobacteria</taxon>
        <taxon>Sphingomonadales</taxon>
        <taxon>Erythrobacteraceae</taxon>
        <taxon>Aurantiacibacter</taxon>
    </lineage>
</organism>
<dbReference type="OrthoDB" id="7428913at2"/>